<sequence length="211" mass="24306">MIKRKKNTQEAKETILLVTATKSEALYFNQMRKDCRYMNLTVEWAGREGLSLKQLIDITGKKKYSGKFNHVFALFGFDDVNTNIDEVKAAEEICAKKRITMIYFNPCFELWFLLHLKRMSAFEGDSQKIRDEVKSGINGFEFSPQWLLTKGLNLHLMLFPRHAQADLNARTYNDANSYSLSLPVLTMPVFNQCVQDVCGVADMSHNQKAFK</sequence>
<proteinExistence type="predicted"/>
<reference evidence="1" key="2">
    <citation type="submission" date="2021-04" db="EMBL/GenBank/DDBJ databases">
        <authorList>
            <person name="Gilroy R."/>
        </authorList>
    </citation>
    <scope>NUCLEOTIDE SEQUENCE</scope>
    <source>
        <strain evidence="1">Gambia11-129</strain>
    </source>
</reference>
<name>A0A9D1TNA6_9SPIO</name>
<dbReference type="InterPro" id="IPR025591">
    <property type="entry name" value="RloB"/>
</dbReference>
<dbReference type="Proteomes" id="UP000823936">
    <property type="component" value="Unassembled WGS sequence"/>
</dbReference>
<reference evidence="1" key="1">
    <citation type="journal article" date="2021" name="PeerJ">
        <title>Extensive microbial diversity within the chicken gut microbiome revealed by metagenomics and culture.</title>
        <authorList>
            <person name="Gilroy R."/>
            <person name="Ravi A."/>
            <person name="Getino M."/>
            <person name="Pursley I."/>
            <person name="Horton D.L."/>
            <person name="Alikhan N.F."/>
            <person name="Baker D."/>
            <person name="Gharbi K."/>
            <person name="Hall N."/>
            <person name="Watson M."/>
            <person name="Adriaenssens E.M."/>
            <person name="Foster-Nyarko E."/>
            <person name="Jarju S."/>
            <person name="Secka A."/>
            <person name="Antonio M."/>
            <person name="Oren A."/>
            <person name="Chaudhuri R.R."/>
            <person name="La Ragione R."/>
            <person name="Hildebrand F."/>
            <person name="Pallen M.J."/>
        </authorList>
    </citation>
    <scope>NUCLEOTIDE SEQUENCE</scope>
    <source>
        <strain evidence="1">Gambia11-129</strain>
    </source>
</reference>
<evidence type="ECO:0000313" key="2">
    <source>
        <dbReference type="Proteomes" id="UP000823936"/>
    </source>
</evidence>
<gene>
    <name evidence="1" type="ORF">IAB12_06950</name>
</gene>
<organism evidence="1 2">
    <name type="scientific">Candidatus Ornithospirochaeta avicola</name>
    <dbReference type="NCBI Taxonomy" id="2840896"/>
    <lineage>
        <taxon>Bacteria</taxon>
        <taxon>Pseudomonadati</taxon>
        <taxon>Spirochaetota</taxon>
        <taxon>Spirochaetia</taxon>
        <taxon>Spirochaetales</taxon>
        <taxon>Spirochaetaceae</taxon>
        <taxon>Spirochaetaceae incertae sedis</taxon>
        <taxon>Candidatus Ornithospirochaeta</taxon>
    </lineage>
</organism>
<dbReference type="AlphaFoldDB" id="A0A9D1TNA6"/>
<evidence type="ECO:0000313" key="1">
    <source>
        <dbReference type="EMBL" id="HIV99494.1"/>
    </source>
</evidence>
<comment type="caution">
    <text evidence="1">The sequence shown here is derived from an EMBL/GenBank/DDBJ whole genome shotgun (WGS) entry which is preliminary data.</text>
</comment>
<protein>
    <submittedName>
        <fullName evidence="1">RloB family protein</fullName>
    </submittedName>
</protein>
<dbReference type="Pfam" id="PF13707">
    <property type="entry name" value="RloB"/>
    <property type="match status" value="1"/>
</dbReference>
<accession>A0A9D1TNA6</accession>
<dbReference type="EMBL" id="DXHU01000023">
    <property type="protein sequence ID" value="HIV99494.1"/>
    <property type="molecule type" value="Genomic_DNA"/>
</dbReference>